<dbReference type="KEGG" id="nre:BES08_10950"/>
<proteinExistence type="predicted"/>
<dbReference type="RefSeq" id="WP_069708278.1">
    <property type="nucleotide sequence ID" value="NZ_CP017075.1"/>
</dbReference>
<dbReference type="AlphaFoldDB" id="A0A1D8A530"/>
<dbReference type="Pfam" id="PF03592">
    <property type="entry name" value="Terminase_2"/>
    <property type="match status" value="1"/>
</dbReference>
<dbReference type="InterPro" id="IPR052404">
    <property type="entry name" value="SPP1-like_terminase"/>
</dbReference>
<reference evidence="4" key="1">
    <citation type="journal article" date="2017" name="J. Biotechnol.">
        <title>Complete genome sequence of Novosphingobium resinovorum SA1, a versatile xenobiotic-degrading bacterium capable of utilizing sulfanilic acid.</title>
        <authorList>
            <person name="Hegedus B."/>
            <person name="Kos P.B."/>
            <person name="Balint B."/>
            <person name="Maroti G."/>
            <person name="Gan H.M."/>
            <person name="Perei K."/>
            <person name="Rakhely G."/>
        </authorList>
    </citation>
    <scope>NUCLEOTIDE SEQUENCE [LARGE SCALE GENOMIC DNA]</scope>
    <source>
        <strain evidence="4">SA1</strain>
    </source>
</reference>
<evidence type="ECO:0000313" key="3">
    <source>
        <dbReference type="EMBL" id="AOR77210.1"/>
    </source>
</evidence>
<evidence type="ECO:0000256" key="2">
    <source>
        <dbReference type="ARBA" id="ARBA00023219"/>
    </source>
</evidence>
<keyword evidence="4" id="KW-1185">Reference proteome</keyword>
<dbReference type="Gene3D" id="1.10.10.1400">
    <property type="entry name" value="Terminase, small subunit, N-terminal DNA-binding domain, HTH motif"/>
    <property type="match status" value="1"/>
</dbReference>
<dbReference type="OrthoDB" id="8227562at2"/>
<dbReference type="PANTHER" id="PTHR41328">
    <property type="entry name" value="TERMINASE SMALL SUBUNIT-RELATED"/>
    <property type="match status" value="1"/>
</dbReference>
<evidence type="ECO:0000313" key="4">
    <source>
        <dbReference type="Proteomes" id="UP000094626"/>
    </source>
</evidence>
<evidence type="ECO:0000256" key="1">
    <source>
        <dbReference type="ARBA" id="ARBA00022612"/>
    </source>
</evidence>
<dbReference type="GO" id="GO:0051276">
    <property type="term" value="P:chromosome organization"/>
    <property type="evidence" value="ECO:0007669"/>
    <property type="project" value="InterPro"/>
</dbReference>
<accession>A0A1D8A530</accession>
<gene>
    <name evidence="3" type="ORF">BES08_10950</name>
</gene>
<name>A0A1D8A530_9SPHN</name>
<sequence>MKLQPKQERFVEEFLVDLNATAAYIRAGYRARGNSAEASASKLLRNPKVQAAIAAAREALSERTEITQDMVLERWWMIATADPNDVVQFRRTCCRYCHGEGHQFQWIDVEEFTASVRLAMSTAADDGPKAIPKDDGGFGYDNKADPHPGCPQCFGEGKAEVHGKDTRHLKGAARLLYAGVKLTQSGFEIQMRNQDKALENVARHLGMFKDKLELEVTDDLAAVLAAARERAIGNRG</sequence>
<organism evidence="3 4">
    <name type="scientific">Novosphingobium resinovorum</name>
    <dbReference type="NCBI Taxonomy" id="158500"/>
    <lineage>
        <taxon>Bacteria</taxon>
        <taxon>Pseudomonadati</taxon>
        <taxon>Pseudomonadota</taxon>
        <taxon>Alphaproteobacteria</taxon>
        <taxon>Sphingomonadales</taxon>
        <taxon>Sphingomonadaceae</taxon>
        <taxon>Novosphingobium</taxon>
    </lineage>
</organism>
<dbReference type="PANTHER" id="PTHR41328:SF2">
    <property type="entry name" value="TERMINASE SMALL SUBUNIT"/>
    <property type="match status" value="1"/>
</dbReference>
<dbReference type="EMBL" id="CP017075">
    <property type="protein sequence ID" value="AOR77210.1"/>
    <property type="molecule type" value="Genomic_DNA"/>
</dbReference>
<dbReference type="InterPro" id="IPR005335">
    <property type="entry name" value="Terminase_ssu"/>
</dbReference>
<dbReference type="InterPro" id="IPR038713">
    <property type="entry name" value="Terminase_Gp1_N_sf"/>
</dbReference>
<keyword evidence="2" id="KW-0231">Viral genome packaging</keyword>
<protein>
    <submittedName>
        <fullName evidence="3">Terminase</fullName>
    </submittedName>
</protein>
<keyword evidence="1" id="KW-1188">Viral release from host cell</keyword>
<dbReference type="Proteomes" id="UP000094626">
    <property type="component" value="Chromosome"/>
</dbReference>